<dbReference type="InterPro" id="IPR006151">
    <property type="entry name" value="Shikm_DH/Glu-tRNA_Rdtase"/>
</dbReference>
<dbReference type="HAMAP" id="MF_00222">
    <property type="entry name" value="Shikimate_DH_AroE"/>
    <property type="match status" value="1"/>
</dbReference>
<evidence type="ECO:0000256" key="2">
    <source>
        <dbReference type="ARBA" id="ARBA00022605"/>
    </source>
</evidence>
<feature type="domain" description="SDH C-terminal" evidence="8">
    <location>
        <begin position="267"/>
        <end position="296"/>
    </location>
</feature>
<dbReference type="GO" id="GO:0050661">
    <property type="term" value="F:NADP binding"/>
    <property type="evidence" value="ECO:0007669"/>
    <property type="project" value="InterPro"/>
</dbReference>
<keyword evidence="3" id="KW-0521">NADP</keyword>
<dbReference type="InterPro" id="IPR041121">
    <property type="entry name" value="SDH_C"/>
</dbReference>
<dbReference type="InterPro" id="IPR036291">
    <property type="entry name" value="NAD(P)-bd_dom_sf"/>
</dbReference>
<gene>
    <name evidence="9" type="primary">aroE_11</name>
    <name evidence="10" type="synonym">aroE_12</name>
    <name evidence="9" type="ORF">SDC9_29195</name>
    <name evidence="10" type="ORF">SDC9_29512</name>
</gene>
<proteinExistence type="inferred from homology"/>
<dbReference type="Gene3D" id="3.40.50.10860">
    <property type="entry name" value="Leucine Dehydrogenase, chain A, domain 1"/>
    <property type="match status" value="1"/>
</dbReference>
<evidence type="ECO:0000256" key="4">
    <source>
        <dbReference type="ARBA" id="ARBA00023002"/>
    </source>
</evidence>
<evidence type="ECO:0000256" key="3">
    <source>
        <dbReference type="ARBA" id="ARBA00022857"/>
    </source>
</evidence>
<dbReference type="UniPathway" id="UPA00053">
    <property type="reaction ID" value="UER00087"/>
</dbReference>
<dbReference type="EMBL" id="VSSQ01000177">
    <property type="protein sequence ID" value="MPL83557.1"/>
    <property type="molecule type" value="Genomic_DNA"/>
</dbReference>
<dbReference type="NCBIfam" id="TIGR00507">
    <property type="entry name" value="aroE"/>
    <property type="match status" value="1"/>
</dbReference>
<evidence type="ECO:0000259" key="7">
    <source>
        <dbReference type="Pfam" id="PF08501"/>
    </source>
</evidence>
<dbReference type="SUPFAM" id="SSF51735">
    <property type="entry name" value="NAD(P)-binding Rossmann-fold domains"/>
    <property type="match status" value="1"/>
</dbReference>
<dbReference type="Pfam" id="PF08501">
    <property type="entry name" value="Shikimate_dh_N"/>
    <property type="match status" value="1"/>
</dbReference>
<dbReference type="CDD" id="cd01065">
    <property type="entry name" value="NAD_bind_Shikimate_DH"/>
    <property type="match status" value="1"/>
</dbReference>
<protein>
    <recommendedName>
        <fullName evidence="1">shikimate dehydrogenase (NADP(+))</fullName>
        <ecNumber evidence="1">1.1.1.25</ecNumber>
    </recommendedName>
</protein>
<dbReference type="Pfam" id="PF18317">
    <property type="entry name" value="SDH_C"/>
    <property type="match status" value="1"/>
</dbReference>
<reference evidence="9" key="1">
    <citation type="submission" date="2019-08" db="EMBL/GenBank/DDBJ databases">
        <authorList>
            <person name="Kucharzyk K."/>
            <person name="Murdoch R.W."/>
            <person name="Higgins S."/>
            <person name="Loffler F."/>
        </authorList>
    </citation>
    <scope>NUCLEOTIDE SEQUENCE</scope>
</reference>
<dbReference type="SUPFAM" id="SSF53223">
    <property type="entry name" value="Aminoacid dehydrogenase-like, N-terminal domain"/>
    <property type="match status" value="1"/>
</dbReference>
<dbReference type="Pfam" id="PF01488">
    <property type="entry name" value="Shikimate_DH"/>
    <property type="match status" value="1"/>
</dbReference>
<keyword evidence="5" id="KW-0057">Aromatic amino acid biosynthesis</keyword>
<accession>A0A644UWU5</accession>
<evidence type="ECO:0000259" key="8">
    <source>
        <dbReference type="Pfam" id="PF18317"/>
    </source>
</evidence>
<evidence type="ECO:0000259" key="6">
    <source>
        <dbReference type="Pfam" id="PF01488"/>
    </source>
</evidence>
<dbReference type="GO" id="GO:0009423">
    <property type="term" value="P:chorismate biosynthetic process"/>
    <property type="evidence" value="ECO:0007669"/>
    <property type="project" value="UniProtKB-UniPathway"/>
</dbReference>
<evidence type="ECO:0000256" key="5">
    <source>
        <dbReference type="ARBA" id="ARBA00023141"/>
    </source>
</evidence>
<evidence type="ECO:0000256" key="1">
    <source>
        <dbReference type="ARBA" id="ARBA00012962"/>
    </source>
</evidence>
<evidence type="ECO:0000313" key="9">
    <source>
        <dbReference type="EMBL" id="MPL83245.1"/>
    </source>
</evidence>
<dbReference type="PANTHER" id="PTHR21089">
    <property type="entry name" value="SHIKIMATE DEHYDROGENASE"/>
    <property type="match status" value="1"/>
</dbReference>
<dbReference type="InterPro" id="IPR046346">
    <property type="entry name" value="Aminoacid_DH-like_N_sf"/>
</dbReference>
<dbReference type="InterPro" id="IPR011342">
    <property type="entry name" value="Shikimate_DH"/>
</dbReference>
<dbReference type="NCBIfam" id="NF001314">
    <property type="entry name" value="PRK00258.2-2"/>
    <property type="match status" value="1"/>
</dbReference>
<dbReference type="GO" id="GO:0004764">
    <property type="term" value="F:shikimate 3-dehydrogenase (NADP+) activity"/>
    <property type="evidence" value="ECO:0007669"/>
    <property type="project" value="UniProtKB-EC"/>
</dbReference>
<dbReference type="GO" id="GO:0008652">
    <property type="term" value="P:amino acid biosynthetic process"/>
    <property type="evidence" value="ECO:0007669"/>
    <property type="project" value="UniProtKB-KW"/>
</dbReference>
<keyword evidence="2" id="KW-0028">Amino-acid biosynthesis</keyword>
<sequence>MINGTTKVVGIIGNPVGHSFSPAMFNAAFKSMNMNYVYVPFKVEKENLKYAIRGAKAFGIQGLNVTIPHKQKVINELDKFDIMANLIGAVNTIKFKEGKSKGYNTDCVGAVRAIKEVSDLKDKNVVIVGAGGAARAISFQLAIEGVNSINMINRSPKKAKSLIYDIKTLLSADFTDNSKLDELTIDFSHIDITFKYGSLDELPKSLADADILIDTTPVGMHPNLNDEPIATYDIMHSDLIVNDIVYNPLETNLLKEAKKIGATIIYGTKMLLYQGAENFKIWTGEEAPLDIMEKSILNSIK</sequence>
<dbReference type="Gene3D" id="3.40.50.720">
    <property type="entry name" value="NAD(P)-binding Rossmann-like Domain"/>
    <property type="match status" value="1"/>
</dbReference>
<dbReference type="InterPro" id="IPR022893">
    <property type="entry name" value="Shikimate_DH_fam"/>
</dbReference>
<feature type="domain" description="Quinate/shikimate 5-dehydrogenase/glutamyl-tRNA reductase" evidence="6">
    <location>
        <begin position="114"/>
        <end position="168"/>
    </location>
</feature>
<dbReference type="InterPro" id="IPR013708">
    <property type="entry name" value="Shikimate_DH-bd_N"/>
</dbReference>
<dbReference type="EC" id="1.1.1.25" evidence="1"/>
<evidence type="ECO:0000313" key="10">
    <source>
        <dbReference type="EMBL" id="MPL83557.1"/>
    </source>
</evidence>
<name>A0A644UWU5_9ZZZZ</name>
<comment type="caution">
    <text evidence="9">The sequence shown here is derived from an EMBL/GenBank/DDBJ whole genome shotgun (WGS) entry which is preliminary data.</text>
</comment>
<dbReference type="GO" id="GO:0009073">
    <property type="term" value="P:aromatic amino acid family biosynthetic process"/>
    <property type="evidence" value="ECO:0007669"/>
    <property type="project" value="UniProtKB-KW"/>
</dbReference>
<dbReference type="PANTHER" id="PTHR21089:SF1">
    <property type="entry name" value="BIFUNCTIONAL 3-DEHYDROQUINATE DEHYDRATASE_SHIKIMATE DEHYDROGENASE, CHLOROPLASTIC"/>
    <property type="match status" value="1"/>
</dbReference>
<dbReference type="GO" id="GO:0019632">
    <property type="term" value="P:shikimate metabolic process"/>
    <property type="evidence" value="ECO:0007669"/>
    <property type="project" value="InterPro"/>
</dbReference>
<dbReference type="EMBL" id="VSSQ01000173">
    <property type="protein sequence ID" value="MPL83245.1"/>
    <property type="molecule type" value="Genomic_DNA"/>
</dbReference>
<keyword evidence="4 9" id="KW-0560">Oxidoreductase</keyword>
<feature type="domain" description="Shikimate dehydrogenase substrate binding N-terminal" evidence="7">
    <location>
        <begin position="11"/>
        <end position="93"/>
    </location>
</feature>
<dbReference type="AlphaFoldDB" id="A0A644UWU5"/>
<organism evidence="9">
    <name type="scientific">bioreactor metagenome</name>
    <dbReference type="NCBI Taxonomy" id="1076179"/>
    <lineage>
        <taxon>unclassified sequences</taxon>
        <taxon>metagenomes</taxon>
        <taxon>ecological metagenomes</taxon>
    </lineage>
</organism>